<dbReference type="AlphaFoldDB" id="A0A1I6QUH4"/>
<evidence type="ECO:0000256" key="3">
    <source>
        <dbReference type="ARBA" id="ARBA00022679"/>
    </source>
</evidence>
<gene>
    <name evidence="7" type="ORF">SAMN04488040_0941</name>
</gene>
<evidence type="ECO:0000256" key="1">
    <source>
        <dbReference type="ARBA" id="ARBA00022516"/>
    </source>
</evidence>
<dbReference type="GO" id="GO:0016020">
    <property type="term" value="C:membrane"/>
    <property type="evidence" value="ECO:0007669"/>
    <property type="project" value="GOC"/>
</dbReference>
<dbReference type="RefSeq" id="WP_093915122.1">
    <property type="nucleotide sequence ID" value="NZ_FPAJ01000001.1"/>
</dbReference>
<dbReference type="Proteomes" id="UP000199239">
    <property type="component" value="Unassembled WGS sequence"/>
</dbReference>
<keyword evidence="5" id="KW-0443">Lipid metabolism</keyword>
<dbReference type="InterPro" id="IPR011004">
    <property type="entry name" value="Trimer_LpxA-like_sf"/>
</dbReference>
<sequence length="363" mass="37707">MRHTIQEIAASLGAVAVGDTSLTIRKLSEPAQAGPEDLALAMNPKYAASLTEGSAVAAMLWPDADWQALGLKAAILPDRPRYAMSGLTKMMDPGQGFEPGIHPSAIIDPTAELDADVSVGPFTIIAAGVKIGAGSMIGPQCYIGNDAVLGTNAYLRDHVSIGARVTIGDDFIAQPGACIGGDGFSFVTAEPSTVEQTRKTLGDRGDTKAQQWTRIHTLGSVTIGNDVECGMNCTIDSGTIRDTVIGDGTKLDNQVHLGHNVVIGTNSLICGQVGIAGSATIGNNVVLGGQCGVSDNIFVGDGVIAGGGTKLMSNTPAGRSMLGYPATEMAKQIESYKSLRRLPRLLREFTALKKELSKPESDA</sequence>
<name>A0A1I6QUH4_9RHOB</name>
<dbReference type="PANTHER" id="PTHR43378">
    <property type="entry name" value="UDP-3-O-ACYLGLUCOSAMINE N-ACYLTRANSFERASE"/>
    <property type="match status" value="1"/>
</dbReference>
<reference evidence="8" key="1">
    <citation type="submission" date="2016-10" db="EMBL/GenBank/DDBJ databases">
        <authorList>
            <person name="Varghese N."/>
            <person name="Submissions S."/>
        </authorList>
    </citation>
    <scope>NUCLEOTIDE SEQUENCE [LARGE SCALE GENOMIC DNA]</scope>
    <source>
        <strain evidence="8">DSM 23422</strain>
    </source>
</reference>
<evidence type="ECO:0000256" key="5">
    <source>
        <dbReference type="ARBA" id="ARBA00023098"/>
    </source>
</evidence>
<keyword evidence="8" id="KW-1185">Reference proteome</keyword>
<dbReference type="InterPro" id="IPR018357">
    <property type="entry name" value="Hexapep_transf_CS"/>
</dbReference>
<dbReference type="GO" id="GO:0016410">
    <property type="term" value="F:N-acyltransferase activity"/>
    <property type="evidence" value="ECO:0007669"/>
    <property type="project" value="InterPro"/>
</dbReference>
<dbReference type="NCBIfam" id="TIGR01853">
    <property type="entry name" value="lipid_A_lpxD"/>
    <property type="match status" value="1"/>
</dbReference>
<evidence type="ECO:0000313" key="7">
    <source>
        <dbReference type="EMBL" id="SFS55948.1"/>
    </source>
</evidence>
<dbReference type="SUPFAM" id="SSF51161">
    <property type="entry name" value="Trimeric LpxA-like enzymes"/>
    <property type="match status" value="1"/>
</dbReference>
<dbReference type="Gene3D" id="2.160.10.10">
    <property type="entry name" value="Hexapeptide repeat proteins"/>
    <property type="match status" value="1"/>
</dbReference>
<dbReference type="CDD" id="cd03352">
    <property type="entry name" value="LbH_LpxD"/>
    <property type="match status" value="1"/>
</dbReference>
<dbReference type="Gene3D" id="3.40.1390.10">
    <property type="entry name" value="MurE/MurF, N-terminal domain"/>
    <property type="match status" value="1"/>
</dbReference>
<keyword evidence="1" id="KW-0444">Lipid biosynthesis</keyword>
<evidence type="ECO:0000313" key="8">
    <source>
        <dbReference type="Proteomes" id="UP000199239"/>
    </source>
</evidence>
<keyword evidence="3 7" id="KW-0808">Transferase</keyword>
<organism evidence="7 8">
    <name type="scientific">Sulfitobacter marinus</name>
    <dbReference type="NCBI Taxonomy" id="394264"/>
    <lineage>
        <taxon>Bacteria</taxon>
        <taxon>Pseudomonadati</taxon>
        <taxon>Pseudomonadota</taxon>
        <taxon>Alphaproteobacteria</taxon>
        <taxon>Rhodobacterales</taxon>
        <taxon>Roseobacteraceae</taxon>
        <taxon>Sulfitobacter</taxon>
    </lineage>
</organism>
<evidence type="ECO:0000256" key="6">
    <source>
        <dbReference type="ARBA" id="ARBA00023315"/>
    </source>
</evidence>
<evidence type="ECO:0000256" key="2">
    <source>
        <dbReference type="ARBA" id="ARBA00022556"/>
    </source>
</evidence>
<dbReference type="Pfam" id="PF00132">
    <property type="entry name" value="Hexapep"/>
    <property type="match status" value="2"/>
</dbReference>
<dbReference type="PANTHER" id="PTHR43378:SF2">
    <property type="entry name" value="UDP-3-O-ACYLGLUCOSAMINE N-ACYLTRANSFERASE 1, MITOCHONDRIAL-RELATED"/>
    <property type="match status" value="1"/>
</dbReference>
<dbReference type="PROSITE" id="PS00101">
    <property type="entry name" value="HEXAPEP_TRANSFERASES"/>
    <property type="match status" value="2"/>
</dbReference>
<keyword evidence="6 7" id="KW-0012">Acyltransferase</keyword>
<dbReference type="InterPro" id="IPR001451">
    <property type="entry name" value="Hexapep"/>
</dbReference>
<accession>A0A1I6QUH4</accession>
<protein>
    <submittedName>
        <fullName evidence="7">UDP-3-O-[3-hydroxymyristoyl] glucosamine N-acyltransferase</fullName>
    </submittedName>
</protein>
<evidence type="ECO:0000256" key="4">
    <source>
        <dbReference type="ARBA" id="ARBA00022737"/>
    </source>
</evidence>
<dbReference type="NCBIfam" id="NF002060">
    <property type="entry name" value="PRK00892.1"/>
    <property type="match status" value="1"/>
</dbReference>
<proteinExistence type="predicted"/>
<dbReference type="EMBL" id="FPAJ01000001">
    <property type="protein sequence ID" value="SFS55948.1"/>
    <property type="molecule type" value="Genomic_DNA"/>
</dbReference>
<keyword evidence="4" id="KW-0677">Repeat</keyword>
<dbReference type="InterPro" id="IPR007691">
    <property type="entry name" value="LpxD"/>
</dbReference>
<keyword evidence="2" id="KW-0441">Lipid A biosynthesis</keyword>
<dbReference type="OrthoDB" id="9784739at2"/>
<dbReference type="GO" id="GO:0009245">
    <property type="term" value="P:lipid A biosynthetic process"/>
    <property type="evidence" value="ECO:0007669"/>
    <property type="project" value="UniProtKB-KW"/>
</dbReference>
<dbReference type="STRING" id="394264.SAMN04488040_0941"/>